<keyword evidence="2" id="KW-0812">Transmembrane</keyword>
<evidence type="ECO:0000256" key="2">
    <source>
        <dbReference type="SAM" id="Phobius"/>
    </source>
</evidence>
<accession>T1IPZ6</accession>
<keyword evidence="2" id="KW-0472">Membrane</keyword>
<keyword evidence="2" id="KW-1133">Transmembrane helix</keyword>
<proteinExistence type="predicted"/>
<feature type="region of interest" description="Disordered" evidence="1">
    <location>
        <begin position="121"/>
        <end position="174"/>
    </location>
</feature>
<protein>
    <submittedName>
        <fullName evidence="3">Uncharacterized protein</fullName>
    </submittedName>
</protein>
<evidence type="ECO:0000313" key="4">
    <source>
        <dbReference type="Proteomes" id="UP000014500"/>
    </source>
</evidence>
<reference evidence="3" key="2">
    <citation type="submission" date="2015-02" db="UniProtKB">
        <authorList>
            <consortium name="EnsemblMetazoa"/>
        </authorList>
    </citation>
    <scope>IDENTIFICATION</scope>
</reference>
<organism evidence="3 4">
    <name type="scientific">Strigamia maritima</name>
    <name type="common">European centipede</name>
    <name type="synonym">Geophilus maritimus</name>
    <dbReference type="NCBI Taxonomy" id="126957"/>
    <lineage>
        <taxon>Eukaryota</taxon>
        <taxon>Metazoa</taxon>
        <taxon>Ecdysozoa</taxon>
        <taxon>Arthropoda</taxon>
        <taxon>Myriapoda</taxon>
        <taxon>Chilopoda</taxon>
        <taxon>Pleurostigmophora</taxon>
        <taxon>Geophilomorpha</taxon>
        <taxon>Linotaeniidae</taxon>
        <taxon>Strigamia</taxon>
    </lineage>
</organism>
<dbReference type="HOGENOM" id="CLU_1542026_0_0_1"/>
<feature type="transmembrane region" description="Helical" evidence="2">
    <location>
        <begin position="38"/>
        <end position="59"/>
    </location>
</feature>
<dbReference type="Proteomes" id="UP000014500">
    <property type="component" value="Unassembled WGS sequence"/>
</dbReference>
<dbReference type="AlphaFoldDB" id="T1IPZ6"/>
<evidence type="ECO:0000313" key="3">
    <source>
        <dbReference type="EnsemblMetazoa" id="SMAR003102-PA"/>
    </source>
</evidence>
<feature type="transmembrane region" description="Helical" evidence="2">
    <location>
        <begin position="7"/>
        <end position="26"/>
    </location>
</feature>
<name>T1IPZ6_STRMM</name>
<dbReference type="EMBL" id="JH431273">
    <property type="status" value="NOT_ANNOTATED_CDS"/>
    <property type="molecule type" value="Genomic_DNA"/>
</dbReference>
<reference evidence="4" key="1">
    <citation type="submission" date="2011-05" db="EMBL/GenBank/DDBJ databases">
        <authorList>
            <person name="Richards S.R."/>
            <person name="Qu J."/>
            <person name="Jiang H."/>
            <person name="Jhangiani S.N."/>
            <person name="Agravi P."/>
            <person name="Goodspeed R."/>
            <person name="Gross S."/>
            <person name="Mandapat C."/>
            <person name="Jackson L."/>
            <person name="Mathew T."/>
            <person name="Pu L."/>
            <person name="Thornton R."/>
            <person name="Saada N."/>
            <person name="Wilczek-Boney K.B."/>
            <person name="Lee S."/>
            <person name="Kovar C."/>
            <person name="Wu Y."/>
            <person name="Scherer S.E."/>
            <person name="Worley K.C."/>
            <person name="Muzny D.M."/>
            <person name="Gibbs R."/>
        </authorList>
    </citation>
    <scope>NUCLEOTIDE SEQUENCE</scope>
    <source>
        <strain evidence="4">Brora</strain>
    </source>
</reference>
<sequence>MFDSTLLTKCYSITGIWIIYASLLLPTVDADRLLPRPIIGIICVFVAAILLFVCCYPLCRHRRQMLYNQQQQQVAYQYQPSGVQVINQTGLPTQPTVPLHYPPQSYPTNYPIVQQTSGYPPYPSNPSYPPVGATTQPYPQTQPMQPPYPTDGSTYVPPPPYNALFPENTANSKY</sequence>
<dbReference type="EnsemblMetazoa" id="SMAR003102-RA">
    <property type="protein sequence ID" value="SMAR003102-PA"/>
    <property type="gene ID" value="SMAR003102"/>
</dbReference>
<evidence type="ECO:0000256" key="1">
    <source>
        <dbReference type="SAM" id="MobiDB-lite"/>
    </source>
</evidence>
<keyword evidence="4" id="KW-1185">Reference proteome</keyword>
<feature type="compositionally biased region" description="Low complexity" evidence="1">
    <location>
        <begin position="134"/>
        <end position="143"/>
    </location>
</feature>